<dbReference type="EMBL" id="POUB01000355">
    <property type="protein sequence ID" value="PZF86366.1"/>
    <property type="molecule type" value="Genomic_DNA"/>
</dbReference>
<organism evidence="1 2">
    <name type="scientific">Micromonospora deserti</name>
    <dbReference type="NCBI Taxonomy" id="2070366"/>
    <lineage>
        <taxon>Bacteria</taxon>
        <taxon>Bacillati</taxon>
        <taxon>Actinomycetota</taxon>
        <taxon>Actinomycetes</taxon>
        <taxon>Micromonosporales</taxon>
        <taxon>Micromonosporaceae</taxon>
        <taxon>Micromonospora</taxon>
    </lineage>
</organism>
<proteinExistence type="predicted"/>
<reference evidence="1 2" key="1">
    <citation type="submission" date="2018-01" db="EMBL/GenBank/DDBJ databases">
        <title>Draft genome sequence of Salinispora sp. 13K206.</title>
        <authorList>
            <person name="Sahin N."/>
            <person name="Saygin H."/>
            <person name="Ay H."/>
        </authorList>
    </citation>
    <scope>NUCLEOTIDE SEQUENCE [LARGE SCALE GENOMIC DNA]</scope>
    <source>
        <strain evidence="1 2">13K206</strain>
    </source>
</reference>
<dbReference type="AlphaFoldDB" id="A0A2W2CM20"/>
<accession>A0A2W2CM20</accession>
<evidence type="ECO:0000313" key="1">
    <source>
        <dbReference type="EMBL" id="PZF86366.1"/>
    </source>
</evidence>
<protein>
    <submittedName>
        <fullName evidence="1">Uncharacterized protein</fullName>
    </submittedName>
</protein>
<evidence type="ECO:0000313" key="2">
    <source>
        <dbReference type="Proteomes" id="UP000248749"/>
    </source>
</evidence>
<keyword evidence="2" id="KW-1185">Reference proteome</keyword>
<dbReference type="Proteomes" id="UP000248749">
    <property type="component" value="Unassembled WGS sequence"/>
</dbReference>
<name>A0A2W2CM20_9ACTN</name>
<comment type="caution">
    <text evidence="1">The sequence shown here is derived from an EMBL/GenBank/DDBJ whole genome shotgun (WGS) entry which is preliminary data.</text>
</comment>
<sequence length="87" mass="10177">MVHEHGEASVEYQQSDIEVVYRRGDWHSWSDIVRWLEQGLSRDQQADNELSEAESRQLLDDFRTLDQQGKGFTTDPADAYRVLQSIH</sequence>
<gene>
    <name evidence="1" type="ORF">C1I99_29000</name>
</gene>